<dbReference type="PANTHER" id="PTHR43104:SF2">
    <property type="entry name" value="L-2-HYDROXYGLUTARATE DEHYDROGENASE, MITOCHONDRIAL"/>
    <property type="match status" value="1"/>
</dbReference>
<name>A0A4Z1CN92_9ACTN</name>
<evidence type="ECO:0000256" key="5">
    <source>
        <dbReference type="ARBA" id="ARBA00037941"/>
    </source>
</evidence>
<dbReference type="InterPro" id="IPR036188">
    <property type="entry name" value="FAD/NAD-bd_sf"/>
</dbReference>
<sequence>MLSPDLAPAPWRTPVAETFDHVVVGGGIVGAATAWTLSRRHPDRRVLLLDKEPEFGRHQTGHNSGVIHSGIYYTPGSLKADLCRAGATATEEFAEEHGIPWRRIGKLLVATDERELAAMQALAERAAVNRIEATVLSGAELREREPHVAGLGALHVAATGITDYGMINRRLATLVEEAGGTLMRDTRVLGIRETAQEVVLTTSRGDVRGSHVVFCAGVQADRVAAMAGVEVDFAMVPFRGEYYDVRPERADLVDTLIYPIPDPELPFLGVHLTPTVDGGLNVGPNAVLGLAREGYPKFSFDRRDVRDIVTFPGMWHVARANVRTGVREMRNSLSKRGYLRLCQKYCPDLRLEDLTPREAGIRAQAVMRDGSFVHDFLMRDTPRTLHVVNAPSPAATSALPIADLIVDRVDGVQG</sequence>
<evidence type="ECO:0000313" key="8">
    <source>
        <dbReference type="Proteomes" id="UP000297496"/>
    </source>
</evidence>
<keyword evidence="8" id="KW-1185">Reference proteome</keyword>
<dbReference type="EMBL" id="SRRO01000001">
    <property type="protein sequence ID" value="TGN66433.1"/>
    <property type="molecule type" value="Genomic_DNA"/>
</dbReference>
<evidence type="ECO:0000256" key="4">
    <source>
        <dbReference type="ARBA" id="ARBA00023002"/>
    </source>
</evidence>
<comment type="caution">
    <text evidence="7">The sequence shown here is derived from an EMBL/GenBank/DDBJ whole genome shotgun (WGS) entry which is preliminary data.</text>
</comment>
<comment type="similarity">
    <text evidence="5">Belongs to the L2HGDH family.</text>
</comment>
<dbReference type="Pfam" id="PF01266">
    <property type="entry name" value="DAO"/>
    <property type="match status" value="1"/>
</dbReference>
<dbReference type="GO" id="GO:0005737">
    <property type="term" value="C:cytoplasm"/>
    <property type="evidence" value="ECO:0007669"/>
    <property type="project" value="TreeGrafter"/>
</dbReference>
<keyword evidence="4 7" id="KW-0560">Oxidoreductase</keyword>
<dbReference type="SUPFAM" id="SSF51905">
    <property type="entry name" value="FAD/NAD(P)-binding domain"/>
    <property type="match status" value="1"/>
</dbReference>
<dbReference type="OrthoDB" id="9801699at2"/>
<dbReference type="Gene3D" id="3.50.50.60">
    <property type="entry name" value="FAD/NAD(P)-binding domain"/>
    <property type="match status" value="1"/>
</dbReference>
<evidence type="ECO:0000256" key="3">
    <source>
        <dbReference type="ARBA" id="ARBA00022827"/>
    </source>
</evidence>
<dbReference type="PANTHER" id="PTHR43104">
    <property type="entry name" value="L-2-HYDROXYGLUTARATE DEHYDROGENASE, MITOCHONDRIAL"/>
    <property type="match status" value="1"/>
</dbReference>
<evidence type="ECO:0000256" key="2">
    <source>
        <dbReference type="ARBA" id="ARBA00022630"/>
    </source>
</evidence>
<dbReference type="InterPro" id="IPR006076">
    <property type="entry name" value="FAD-dep_OxRdtase"/>
</dbReference>
<dbReference type="GO" id="GO:0047545">
    <property type="term" value="F:(S)-2-hydroxyglutarate dehydrogenase activity"/>
    <property type="evidence" value="ECO:0007669"/>
    <property type="project" value="TreeGrafter"/>
</dbReference>
<accession>A0A4Z1CN92</accession>
<comment type="cofactor">
    <cofactor evidence="1">
        <name>FAD</name>
        <dbReference type="ChEBI" id="CHEBI:57692"/>
    </cofactor>
</comment>
<dbReference type="AlphaFoldDB" id="A0A4Z1CN92"/>
<dbReference type="EC" id="1.1.3.-" evidence="7"/>
<keyword evidence="2" id="KW-0285">Flavoprotein</keyword>
<reference evidence="7 8" key="1">
    <citation type="submission" date="2019-04" db="EMBL/GenBank/DDBJ databases">
        <title>Three New Species of Nocardioides, Nocardioides euryhalodurans sp. nov., Nocardioides seonyuensis sp. nov. and Nocardioides eburneoflavus sp. nov. Isolated from Soil.</title>
        <authorList>
            <person name="Roh S.G."/>
            <person name="Lee C."/>
            <person name="Kim M.-K."/>
            <person name="Kim S.B."/>
        </authorList>
    </citation>
    <scope>NUCLEOTIDE SEQUENCE [LARGE SCALE GENOMIC DNA]</scope>
    <source>
        <strain evidence="7 8">MMS17-SY213</strain>
    </source>
</reference>
<gene>
    <name evidence="7" type="primary">lhgO</name>
    <name evidence="7" type="ORF">EXE59_22595</name>
</gene>
<proteinExistence type="inferred from homology"/>
<evidence type="ECO:0000256" key="1">
    <source>
        <dbReference type="ARBA" id="ARBA00001974"/>
    </source>
</evidence>
<dbReference type="Gene3D" id="3.30.9.10">
    <property type="entry name" value="D-Amino Acid Oxidase, subunit A, domain 2"/>
    <property type="match status" value="1"/>
</dbReference>
<feature type="domain" description="FAD dependent oxidoreductase" evidence="6">
    <location>
        <begin position="20"/>
        <end position="408"/>
    </location>
</feature>
<keyword evidence="3" id="KW-0274">FAD</keyword>
<evidence type="ECO:0000313" key="7">
    <source>
        <dbReference type="EMBL" id="TGN66433.1"/>
    </source>
</evidence>
<organism evidence="7 8">
    <name type="scientific">Nocardioides eburneiflavus</name>
    <dbReference type="NCBI Taxonomy" id="2518372"/>
    <lineage>
        <taxon>Bacteria</taxon>
        <taxon>Bacillati</taxon>
        <taxon>Actinomycetota</taxon>
        <taxon>Actinomycetes</taxon>
        <taxon>Propionibacteriales</taxon>
        <taxon>Nocardioidaceae</taxon>
        <taxon>Nocardioides</taxon>
    </lineage>
</organism>
<dbReference type="Proteomes" id="UP000297496">
    <property type="component" value="Unassembled WGS sequence"/>
</dbReference>
<dbReference type="NCBIfam" id="NF008726">
    <property type="entry name" value="PRK11728.1"/>
    <property type="match status" value="1"/>
</dbReference>
<evidence type="ECO:0000259" key="6">
    <source>
        <dbReference type="Pfam" id="PF01266"/>
    </source>
</evidence>
<protein>
    <submittedName>
        <fullName evidence="7">L-2-hydroxyglutarate oxidase</fullName>
        <ecNumber evidence="7">1.1.3.-</ecNumber>
    </submittedName>
</protein>